<dbReference type="GO" id="GO:0003677">
    <property type="term" value="F:DNA binding"/>
    <property type="evidence" value="ECO:0007669"/>
    <property type="project" value="UniProtKB-UniRule"/>
</dbReference>
<dbReference type="GO" id="GO:0008982">
    <property type="term" value="F:protein-N(PI)-phosphohistidine-sugar phosphotransferase activity"/>
    <property type="evidence" value="ECO:0007669"/>
    <property type="project" value="InterPro"/>
</dbReference>
<dbReference type="InterPro" id="IPR006171">
    <property type="entry name" value="TOPRIM_dom"/>
</dbReference>
<dbReference type="PRINTS" id="PR00418">
    <property type="entry name" value="TPI2FAMILY"/>
</dbReference>
<dbReference type="InterPro" id="IPR013758">
    <property type="entry name" value="Topo_IIA_A/C_ab"/>
</dbReference>
<dbReference type="STRING" id="67767.A0A0J7NMH3"/>
<name>A0A0J7NMH3_LASNI</name>
<dbReference type="UniPathway" id="UPA00626">
    <property type="reaction ID" value="UER00678"/>
</dbReference>
<dbReference type="Pfam" id="PF00204">
    <property type="entry name" value="DNA_gyraseB"/>
    <property type="match status" value="1"/>
</dbReference>
<organism evidence="16 17">
    <name type="scientific">Lasius niger</name>
    <name type="common">Black garden ant</name>
    <dbReference type="NCBI Taxonomy" id="67767"/>
    <lineage>
        <taxon>Eukaryota</taxon>
        <taxon>Metazoa</taxon>
        <taxon>Ecdysozoa</taxon>
        <taxon>Arthropoda</taxon>
        <taxon>Hexapoda</taxon>
        <taxon>Insecta</taxon>
        <taxon>Pterygota</taxon>
        <taxon>Neoptera</taxon>
        <taxon>Endopterygota</taxon>
        <taxon>Hymenoptera</taxon>
        <taxon>Apocrita</taxon>
        <taxon>Aculeata</taxon>
        <taxon>Formicoidea</taxon>
        <taxon>Formicidae</taxon>
        <taxon>Formicinae</taxon>
        <taxon>Lasius</taxon>
        <taxon>Lasius</taxon>
    </lineage>
</organism>
<dbReference type="AlphaFoldDB" id="A0A0J7NMH3"/>
<dbReference type="SUPFAM" id="SSF54211">
    <property type="entry name" value="Ribosomal protein S5 domain 2-like"/>
    <property type="match status" value="1"/>
</dbReference>
<evidence type="ECO:0000256" key="12">
    <source>
        <dbReference type="SAM" id="Coils"/>
    </source>
</evidence>
<dbReference type="Pfam" id="PF03932">
    <property type="entry name" value="CutC"/>
    <property type="match status" value="1"/>
</dbReference>
<dbReference type="SUPFAM" id="SSF56719">
    <property type="entry name" value="Type II DNA topoisomerase"/>
    <property type="match status" value="1"/>
</dbReference>
<sequence length="1203" mass="133695">MMGGIPAVALAMIFTANKENRTGTGVLYFVVFYTLITKLNIQTPGRETIVNTNIVDLGDSIQERVKSSENKVKNSENKVNKLLVKEEKVKKDVQKGDKYQVLAENIIAAIGKENFVDVENCISRLRLTVKDTSKIDKEKIRAAGTYGILIVSKETLQIVIGTDVEAVADNKNNEIDIQRMKQVIAKIPSKEKIFHKAFDKVKNFEYALDVLAKLKMNAVLTAAGENNINQNLATLEKLTAMKKLTIIGGGGITFDNIKKISCVVNDVHVVTIEDDGRGIPTGKHKLGKSTPEVIFTTLHAGGKFDGSSYKTSGGLHGVGASVVNALNYNDTIIGFANNVKTSDGGSHLVGFKSGLTKAINEYARKQELLKAKDKNLEGNDLREGLVAIISLRVAENLIQYEGQTKSKLADIAEKIIAKAIKARDIRAALRKTKENLRNKTKEAQRILITKLTPPQKHNPKKNELFLVEGDSAGGSAKTARNRQFQAILSLKGKVINALKSNVESLFNNDEINMIIAAIGAGVGKEFNLENVNYNKVIIMTDADSDGAHIQLLLLTFFYRFMLDMQGNKGSIDGDSPAAMRYTELRLSSIAHLLLQDLKKDVVEFIPNFDASEKEPIVLPSYFPNLLVNGATGIAVGMATNIPPHNLHEVIDAVIYRISHPESTLSDIMKNGFKGPDFPTGGIIQGISGIKSAYNSGKGRIVIRSKTAIEVKEKARKEQRIVISEIPYEVLKQDLVKKIDDVRVLNKIHGIKEVRDETDRQGLRIVVDLTSDGNADEILNYLFKNTNLQVYYNLNLVAIANNKPQVLSLIKLLDFYITHQVEVITRKSKYDLKQLLQRLEIIEGLIIALNNIDKVVKLIRSSKNKLDAQTNLIVNFKLTAKQAEAIVSLRLYRLSASDVSALENEKEVIKKEIIKLEKILRDRNTLNQLLIEHFKKVKLLSVTKIPVTRANEGVATLSLDQTQEYQIDVSNDSTKFLKINPDLYGSVTFEELLKHGNFGLGTFHAVDGELIVLENKAYQVLANGEVKIVSKEMTSPFVTLTNFVSDLKLTFSDISFQGLKEKLVAKFPSLNIFYAIKITGIFAEISMRTLTKQKEPFISLKEVAKQQEELVLKNTTGDLVVFWAPSFANNILVQGFHAHFLTTDRKSGGHVFDFQAKDIRVDICYLTNMDLHLPQTESYLNHQLDSTSLQADIKKVESQRKSSS</sequence>
<dbReference type="InterPro" id="IPR020568">
    <property type="entry name" value="Ribosomal_Su5_D2-typ_SF"/>
</dbReference>
<reference evidence="16 17" key="1">
    <citation type="submission" date="2015-04" db="EMBL/GenBank/DDBJ databases">
        <title>Lasius niger genome sequencing.</title>
        <authorList>
            <person name="Konorov E.A."/>
            <person name="Nikitin M.A."/>
            <person name="Kirill M.V."/>
            <person name="Chang P."/>
        </authorList>
    </citation>
    <scope>NUCLEOTIDE SEQUENCE [LARGE SCALE GENOMIC DNA]</scope>
    <source>
        <tissue evidence="16">Whole</tissue>
    </source>
</reference>
<dbReference type="Gene3D" id="3.30.1330.80">
    <property type="entry name" value="Hypothetical protein, similar to alpha- acetolactate decarboxylase, domain 2"/>
    <property type="match status" value="2"/>
</dbReference>
<dbReference type="PROSITE" id="PS00177">
    <property type="entry name" value="TOPOISOMERASE_II"/>
    <property type="match status" value="1"/>
</dbReference>
<evidence type="ECO:0000256" key="5">
    <source>
        <dbReference type="ARBA" id="ARBA00022679"/>
    </source>
</evidence>
<keyword evidence="7 11" id="KW-0799">Topoisomerase</keyword>
<accession>A0A0J7NMH3</accession>
<evidence type="ECO:0000256" key="9">
    <source>
        <dbReference type="ARBA" id="ARBA00023235"/>
    </source>
</evidence>
<dbReference type="InterPro" id="IPR002205">
    <property type="entry name" value="Topo_IIA_dom_A"/>
</dbReference>
<dbReference type="InterPro" id="IPR036822">
    <property type="entry name" value="CutC-like_dom_sf"/>
</dbReference>
<dbReference type="PROSITE" id="PS52040">
    <property type="entry name" value="TOPO_IIA"/>
    <property type="match status" value="1"/>
</dbReference>
<dbReference type="GO" id="GO:0009401">
    <property type="term" value="P:phosphoenolpyruvate-dependent sugar phosphotransferase system"/>
    <property type="evidence" value="ECO:0007669"/>
    <property type="project" value="InterPro"/>
</dbReference>
<comment type="similarity">
    <text evidence="2">Belongs to the type II topoisomerase GyrA/ParC subunit family.</text>
</comment>
<keyword evidence="11" id="KW-0067">ATP-binding</keyword>
<keyword evidence="9 11" id="KW-0413">Isomerase</keyword>
<dbReference type="GO" id="GO:0045151">
    <property type="term" value="P:acetoin biosynthetic process"/>
    <property type="evidence" value="ECO:0007669"/>
    <property type="project" value="InterPro"/>
</dbReference>
<dbReference type="Gene3D" id="3.90.199.10">
    <property type="entry name" value="Topoisomerase II, domain 5"/>
    <property type="match status" value="1"/>
</dbReference>
<keyword evidence="4" id="KW-0762">Sugar transport</keyword>
<dbReference type="InterPro" id="IPR018113">
    <property type="entry name" value="PTrfase_EIIB_Cys"/>
</dbReference>
<keyword evidence="3" id="KW-0813">Transport</keyword>
<keyword evidence="8 10" id="KW-0238">DNA-binding</keyword>
<dbReference type="InterPro" id="IPR050220">
    <property type="entry name" value="Type_II_DNA_Topoisomerases"/>
</dbReference>
<gene>
    <name evidence="16" type="ORF">RF55_6213</name>
</gene>
<dbReference type="GO" id="GO:0005524">
    <property type="term" value="F:ATP binding"/>
    <property type="evidence" value="ECO:0007669"/>
    <property type="project" value="UniProtKB-UniRule"/>
</dbReference>
<dbReference type="SMART" id="SM00433">
    <property type="entry name" value="TOP2c"/>
    <property type="match status" value="1"/>
</dbReference>
<dbReference type="Gene3D" id="3.30.230.10">
    <property type="match status" value="1"/>
</dbReference>
<dbReference type="FunFam" id="1.10.268.10:FF:000001">
    <property type="entry name" value="DNA gyrase subunit A"/>
    <property type="match status" value="1"/>
</dbReference>
<keyword evidence="11" id="KW-0547">Nucleotide-binding</keyword>
<feature type="domain" description="PTS EIIB type-1" evidence="14">
    <location>
        <begin position="99"/>
        <end position="181"/>
    </location>
</feature>
<keyword evidence="5" id="KW-0808">Transferase</keyword>
<dbReference type="InterPro" id="IPR013757">
    <property type="entry name" value="Topo_IIA_A_a_sf"/>
</dbReference>
<dbReference type="GO" id="GO:0005737">
    <property type="term" value="C:cytoplasm"/>
    <property type="evidence" value="ECO:0007669"/>
    <property type="project" value="TreeGrafter"/>
</dbReference>
<dbReference type="SUPFAM" id="SSF117856">
    <property type="entry name" value="AF0104/ALDC/Ptd012-like"/>
    <property type="match status" value="1"/>
</dbReference>
<dbReference type="InterPro" id="IPR013506">
    <property type="entry name" value="Topo_IIA_bsu_dom2"/>
</dbReference>
<dbReference type="PANTHER" id="PTHR43493">
    <property type="entry name" value="DNA GYRASE/TOPOISOMERASE SUBUNIT A"/>
    <property type="match status" value="1"/>
</dbReference>
<proteinExistence type="inferred from homology"/>
<dbReference type="InterPro" id="IPR005627">
    <property type="entry name" value="CutC-like"/>
</dbReference>
<dbReference type="OrthoDB" id="734at2759"/>
<dbReference type="GO" id="GO:0016301">
    <property type="term" value="F:kinase activity"/>
    <property type="evidence" value="ECO:0007669"/>
    <property type="project" value="UniProtKB-KW"/>
</dbReference>
<evidence type="ECO:0000256" key="7">
    <source>
        <dbReference type="ARBA" id="ARBA00023029"/>
    </source>
</evidence>
<dbReference type="Pfam" id="PF03306">
    <property type="entry name" value="AAL_decarboxy"/>
    <property type="match status" value="1"/>
</dbReference>
<keyword evidence="6" id="KW-0418">Kinase</keyword>
<evidence type="ECO:0000256" key="1">
    <source>
        <dbReference type="ARBA" id="ARBA00000185"/>
    </source>
</evidence>
<dbReference type="EMBL" id="LBMM01003312">
    <property type="protein sequence ID" value="KMQ93675.1"/>
    <property type="molecule type" value="Genomic_DNA"/>
</dbReference>
<dbReference type="InterPro" id="IPR018522">
    <property type="entry name" value="TopoIIA_CS"/>
</dbReference>
<dbReference type="InterPro" id="IPR001241">
    <property type="entry name" value="Topo_IIA"/>
</dbReference>
<dbReference type="PROSITE" id="PS51098">
    <property type="entry name" value="PTS_EIIB_TYPE_1"/>
    <property type="match status" value="1"/>
</dbReference>
<comment type="subunit">
    <text evidence="11">Homodimer.</text>
</comment>
<comment type="catalytic activity">
    <reaction evidence="1 11">
        <text>ATP-dependent breakage, passage and rejoining of double-stranded DNA.</text>
        <dbReference type="EC" id="5.6.2.2"/>
    </reaction>
</comment>
<dbReference type="Pfam" id="PF00367">
    <property type="entry name" value="PTS_EIIB"/>
    <property type="match status" value="1"/>
</dbReference>
<dbReference type="Gene3D" id="3.30.1360.60">
    <property type="entry name" value="Glucose permease domain IIB"/>
    <property type="match status" value="1"/>
</dbReference>
<dbReference type="SMART" id="SM00434">
    <property type="entry name" value="TOP4c"/>
    <property type="match status" value="1"/>
</dbReference>
<feature type="coiled-coil region" evidence="12">
    <location>
        <begin position="58"/>
        <end position="92"/>
    </location>
</feature>
<evidence type="ECO:0000259" key="14">
    <source>
        <dbReference type="PROSITE" id="PS51098"/>
    </source>
</evidence>
<dbReference type="CDD" id="cd17299">
    <property type="entry name" value="acetolactate_decarboxylase"/>
    <property type="match status" value="1"/>
</dbReference>
<dbReference type="PRINTS" id="PR01159">
    <property type="entry name" value="DNAGYRASEB"/>
</dbReference>
<dbReference type="PROSITE" id="PS50880">
    <property type="entry name" value="TOPRIM"/>
    <property type="match status" value="1"/>
</dbReference>
<evidence type="ECO:0000259" key="15">
    <source>
        <dbReference type="PROSITE" id="PS52040"/>
    </source>
</evidence>
<dbReference type="CDD" id="cd00187">
    <property type="entry name" value="TOP4c"/>
    <property type="match status" value="1"/>
</dbReference>
<evidence type="ECO:0000256" key="6">
    <source>
        <dbReference type="ARBA" id="ARBA00022777"/>
    </source>
</evidence>
<comment type="caution">
    <text evidence="10">Lacks conserved residue(s) required for the propagation of feature annotation.</text>
</comment>
<dbReference type="NCBIfam" id="TIGR01252">
    <property type="entry name" value="acetolac_decarb"/>
    <property type="match status" value="1"/>
</dbReference>
<feature type="coiled-coil region" evidence="12">
    <location>
        <begin position="419"/>
        <end position="446"/>
    </location>
</feature>
<dbReference type="InterPro" id="IPR001996">
    <property type="entry name" value="PTS_IIB_1"/>
</dbReference>
<dbReference type="PaxDb" id="67767-A0A0J7NMH3"/>
<dbReference type="Proteomes" id="UP000036403">
    <property type="component" value="Unassembled WGS sequence"/>
</dbReference>
<feature type="domain" description="Topo IIA-type catalytic" evidence="15">
    <location>
        <begin position="1"/>
        <end position="961"/>
    </location>
</feature>
<dbReference type="InterPro" id="IPR000565">
    <property type="entry name" value="Topo_IIA_B"/>
</dbReference>
<comment type="function">
    <text evidence="11">Control of topological states of DNA by transient breakage and subsequent rejoining of DNA strands. Topoisomerase II makes double-strand breaks.</text>
</comment>
<protein>
    <recommendedName>
        <fullName evidence="11">DNA topoisomerase 2</fullName>
        <ecNumber evidence="11">5.6.2.2</ecNumber>
    </recommendedName>
</protein>
<evidence type="ECO:0000256" key="11">
    <source>
        <dbReference type="RuleBase" id="RU362094"/>
    </source>
</evidence>
<dbReference type="InterPro" id="IPR005128">
    <property type="entry name" value="Acetolactate_a_deCO2ase"/>
</dbReference>
<evidence type="ECO:0000256" key="2">
    <source>
        <dbReference type="ARBA" id="ARBA00008263"/>
    </source>
</evidence>
<dbReference type="SUPFAM" id="SSF55604">
    <property type="entry name" value="Glucose permease domain IIB"/>
    <property type="match status" value="1"/>
</dbReference>
<dbReference type="Gene3D" id="3.30.1360.40">
    <property type="match status" value="1"/>
</dbReference>
<dbReference type="SUPFAM" id="SSF110395">
    <property type="entry name" value="CutC-like"/>
    <property type="match status" value="1"/>
</dbReference>
<dbReference type="Pfam" id="PF01751">
    <property type="entry name" value="Toprim"/>
    <property type="match status" value="1"/>
</dbReference>
<dbReference type="GO" id="GO:0047605">
    <property type="term" value="F:acetolactate decarboxylase activity"/>
    <property type="evidence" value="ECO:0007669"/>
    <property type="project" value="InterPro"/>
</dbReference>
<dbReference type="FunFam" id="3.30.1360.40:FF:000002">
    <property type="entry name" value="DNA gyrase subunit A"/>
    <property type="match status" value="1"/>
</dbReference>
<dbReference type="InterPro" id="IPR036890">
    <property type="entry name" value="HATPase_C_sf"/>
</dbReference>
<dbReference type="InterPro" id="IPR036878">
    <property type="entry name" value="Glu_permease_IIB"/>
</dbReference>
<evidence type="ECO:0000256" key="3">
    <source>
        <dbReference type="ARBA" id="ARBA00022448"/>
    </source>
</evidence>
<dbReference type="InterPro" id="IPR014721">
    <property type="entry name" value="Ribsml_uS5_D2-typ_fold_subgr"/>
</dbReference>
<dbReference type="GO" id="GO:0006265">
    <property type="term" value="P:DNA topological change"/>
    <property type="evidence" value="ECO:0007669"/>
    <property type="project" value="UniProtKB-UniRule"/>
</dbReference>
<evidence type="ECO:0000313" key="16">
    <source>
        <dbReference type="EMBL" id="KMQ93675.1"/>
    </source>
</evidence>
<comment type="caution">
    <text evidence="16">The sequence shown here is derived from an EMBL/GenBank/DDBJ whole genome shotgun (WGS) entry which is preliminary data.</text>
</comment>
<dbReference type="CDD" id="cd00212">
    <property type="entry name" value="PTS_IIB_glc"/>
    <property type="match status" value="1"/>
</dbReference>
<feature type="domain" description="Toprim" evidence="13">
    <location>
        <begin position="462"/>
        <end position="576"/>
    </location>
</feature>
<evidence type="ECO:0000256" key="10">
    <source>
        <dbReference type="PROSITE-ProRule" id="PRU01384"/>
    </source>
</evidence>
<evidence type="ECO:0000313" key="17">
    <source>
        <dbReference type="Proteomes" id="UP000036403"/>
    </source>
</evidence>
<dbReference type="GO" id="GO:0003918">
    <property type="term" value="F:DNA topoisomerase type II (double strand cut, ATP-hydrolyzing) activity"/>
    <property type="evidence" value="ECO:0007669"/>
    <property type="project" value="UniProtKB-UniRule"/>
</dbReference>
<comment type="similarity">
    <text evidence="11">Belongs to the type II topoisomerase family.</text>
</comment>
<dbReference type="SUPFAM" id="SSF55874">
    <property type="entry name" value="ATPase domain of HSP90 chaperone/DNA topoisomerase II/histidine kinase"/>
    <property type="match status" value="1"/>
</dbReference>
<dbReference type="Pfam" id="PF00521">
    <property type="entry name" value="DNA_topoisoIV"/>
    <property type="match status" value="1"/>
</dbReference>
<dbReference type="EC" id="5.6.2.2" evidence="11"/>
<evidence type="ECO:0000259" key="13">
    <source>
        <dbReference type="PROSITE" id="PS50880"/>
    </source>
</evidence>
<dbReference type="Gene3D" id="1.10.268.10">
    <property type="entry name" value="Topoisomerase, domain 3"/>
    <property type="match status" value="1"/>
</dbReference>
<evidence type="ECO:0000256" key="8">
    <source>
        <dbReference type="ARBA" id="ARBA00023125"/>
    </source>
</evidence>
<dbReference type="PANTHER" id="PTHR43493:SF9">
    <property type="entry name" value="DNA TOPOISOMERASE 4 SUBUNIT A"/>
    <property type="match status" value="1"/>
</dbReference>
<dbReference type="GO" id="GO:0009330">
    <property type="term" value="C:DNA topoisomerase type II (double strand cut, ATP-hydrolyzing) complex"/>
    <property type="evidence" value="ECO:0007669"/>
    <property type="project" value="TreeGrafter"/>
</dbReference>
<dbReference type="InterPro" id="IPR013760">
    <property type="entry name" value="Topo_IIA-like_dom_sf"/>
</dbReference>
<keyword evidence="17" id="KW-1185">Reference proteome</keyword>
<keyword evidence="12" id="KW-0175">Coiled coil</keyword>
<evidence type="ECO:0000256" key="4">
    <source>
        <dbReference type="ARBA" id="ARBA00022597"/>
    </source>
</evidence>